<name>A0ABM1EAV4_PRICU</name>
<protein>
    <recommendedName>
        <fullName evidence="2">glutathione-specific gamma-glutamylcyclotransferase</fullName>
        <ecNumber evidence="2">4.3.2.7</ecNumber>
    </recommendedName>
    <alternativeName>
        <fullName evidence="4">Cation transport regulator-like protein 2</fullName>
    </alternativeName>
</protein>
<dbReference type="PANTHER" id="PTHR12192:SF2">
    <property type="entry name" value="GLUTATHIONE-SPECIFIC GAMMA-GLUTAMYLCYCLOTRANSFERASE 2"/>
    <property type="match status" value="1"/>
</dbReference>
<evidence type="ECO:0000256" key="4">
    <source>
        <dbReference type="ARBA" id="ARBA00043195"/>
    </source>
</evidence>
<dbReference type="PANTHER" id="PTHR12192">
    <property type="entry name" value="CATION TRANSPORT PROTEIN CHAC-RELATED"/>
    <property type="match status" value="1"/>
</dbReference>
<dbReference type="InterPro" id="IPR036568">
    <property type="entry name" value="GGCT-like_sf"/>
</dbReference>
<keyword evidence="3" id="KW-0456">Lyase</keyword>
<keyword evidence="8" id="KW-1185">Reference proteome</keyword>
<dbReference type="GeneID" id="106810463"/>
<comment type="similarity">
    <text evidence="1">Belongs to the gamma-glutamylcyclotransferase family. ChaC subfamily.</text>
</comment>
<feature type="compositionally biased region" description="Basic and acidic residues" evidence="7">
    <location>
        <begin position="98"/>
        <end position="129"/>
    </location>
</feature>
<dbReference type="EC" id="4.3.2.7" evidence="2"/>
<dbReference type="Pfam" id="PF04752">
    <property type="entry name" value="ChaC"/>
    <property type="match status" value="1"/>
</dbReference>
<comment type="catalytic activity">
    <reaction evidence="6">
        <text>glutathione = L-cysteinylglycine + 5-oxo-L-proline</text>
        <dbReference type="Rhea" id="RHEA:47724"/>
        <dbReference type="ChEBI" id="CHEBI:57925"/>
        <dbReference type="ChEBI" id="CHEBI:58402"/>
        <dbReference type="ChEBI" id="CHEBI:61694"/>
        <dbReference type="EC" id="4.3.2.7"/>
    </reaction>
</comment>
<organism evidence="8 9">
    <name type="scientific">Priapulus caudatus</name>
    <name type="common">Priapulid worm</name>
    <dbReference type="NCBI Taxonomy" id="37621"/>
    <lineage>
        <taxon>Eukaryota</taxon>
        <taxon>Metazoa</taxon>
        <taxon>Ecdysozoa</taxon>
        <taxon>Scalidophora</taxon>
        <taxon>Priapulida</taxon>
        <taxon>Priapulimorpha</taxon>
        <taxon>Priapulimorphida</taxon>
        <taxon>Priapulidae</taxon>
        <taxon>Priapulus</taxon>
    </lineage>
</organism>
<dbReference type="InterPro" id="IPR013024">
    <property type="entry name" value="GGCT-like"/>
</dbReference>
<evidence type="ECO:0000256" key="2">
    <source>
        <dbReference type="ARBA" id="ARBA00012344"/>
    </source>
</evidence>
<dbReference type="RefSeq" id="XP_014669325.1">
    <property type="nucleotide sequence ID" value="XM_014813839.1"/>
</dbReference>
<evidence type="ECO:0000256" key="7">
    <source>
        <dbReference type="SAM" id="MobiDB-lite"/>
    </source>
</evidence>
<dbReference type="Proteomes" id="UP000695022">
    <property type="component" value="Unplaced"/>
</dbReference>
<evidence type="ECO:0000313" key="8">
    <source>
        <dbReference type="Proteomes" id="UP000695022"/>
    </source>
</evidence>
<evidence type="ECO:0000256" key="6">
    <source>
        <dbReference type="ARBA" id="ARBA00048073"/>
    </source>
</evidence>
<evidence type="ECO:0000256" key="5">
    <source>
        <dbReference type="ARBA" id="ARBA00045227"/>
    </source>
</evidence>
<proteinExistence type="inferred from homology"/>
<evidence type="ECO:0000256" key="1">
    <source>
        <dbReference type="ARBA" id="ARBA00009662"/>
    </source>
</evidence>
<evidence type="ECO:0000313" key="9">
    <source>
        <dbReference type="RefSeq" id="XP_014669325.1"/>
    </source>
</evidence>
<sequence length="217" mass="24335">MWIFGYGSLVWKVDFPYKQKVHGYIEGFVRRFWQSSEDHRGVPGKPGRVVTLARSDTPGDCVWGVAYEIDDDDVAAVKSYLDHREKDGYATTPVTFHPRGDDSDRNGHDNDDSRGDRDRDRNGNSDRDDARPFELLVYLGGETNPFYAGPAEAAAIARQIAASAGPSGDNAEYLFRLAEAMRAVMPAGEHEKHDPHLFELERLVRDLRGGREVKQPA</sequence>
<evidence type="ECO:0000256" key="3">
    <source>
        <dbReference type="ARBA" id="ARBA00023239"/>
    </source>
</evidence>
<reference evidence="9" key="1">
    <citation type="submission" date="2025-08" db="UniProtKB">
        <authorList>
            <consortium name="RefSeq"/>
        </authorList>
    </citation>
    <scope>IDENTIFICATION</scope>
</reference>
<gene>
    <name evidence="9" type="primary">LOC106810463</name>
</gene>
<accession>A0ABM1EAV4</accession>
<dbReference type="CDD" id="cd06661">
    <property type="entry name" value="GGCT_like"/>
    <property type="match status" value="1"/>
</dbReference>
<dbReference type="InterPro" id="IPR006840">
    <property type="entry name" value="ChaC"/>
</dbReference>
<comment type="function">
    <text evidence="5">Catalyzes the cleavage of glutathione into 5-oxo-L-proline and a Cys-Gly dipeptide. Acts specifically on glutathione, but not on other gamma-glutamyl peptides.</text>
</comment>
<feature type="region of interest" description="Disordered" evidence="7">
    <location>
        <begin position="90"/>
        <end position="129"/>
    </location>
</feature>
<dbReference type="SUPFAM" id="SSF110857">
    <property type="entry name" value="Gamma-glutamyl cyclotransferase-like"/>
    <property type="match status" value="1"/>
</dbReference>
<dbReference type="Gene3D" id="3.10.490.10">
    <property type="entry name" value="Gamma-glutamyl cyclotransferase-like"/>
    <property type="match status" value="1"/>
</dbReference>